<proteinExistence type="predicted"/>
<protein>
    <submittedName>
        <fullName evidence="2">Uncharacterized protein</fullName>
    </submittedName>
</protein>
<evidence type="ECO:0000256" key="1">
    <source>
        <dbReference type="SAM" id="Phobius"/>
    </source>
</evidence>
<feature type="transmembrane region" description="Helical" evidence="1">
    <location>
        <begin position="68"/>
        <end position="90"/>
    </location>
</feature>
<keyword evidence="3" id="KW-1185">Reference proteome</keyword>
<dbReference type="STRING" id="1182568.SU48_05235"/>
<dbReference type="RefSeq" id="WP_064014330.1">
    <property type="nucleotide sequence ID" value="NZ_CP011387.1"/>
</dbReference>
<dbReference type="PANTHER" id="PTHR34821">
    <property type="entry name" value="INNER MEMBRANE PROTEIN YDCZ"/>
    <property type="match status" value="1"/>
</dbReference>
<dbReference type="OrthoDB" id="71749at2"/>
<reference evidence="2 3" key="1">
    <citation type="submission" date="2015-01" db="EMBL/GenBank/DDBJ databases">
        <title>Deinococcus puniceus/DY1/ whole genome sequencing.</title>
        <authorList>
            <person name="Kim M.K."/>
            <person name="Srinivasan S."/>
            <person name="Lee J.-J."/>
        </authorList>
    </citation>
    <scope>NUCLEOTIDE SEQUENCE [LARGE SCALE GENOMIC DNA]</scope>
    <source>
        <strain evidence="2 3">DY1</strain>
    </source>
</reference>
<dbReference type="GO" id="GO:0005886">
    <property type="term" value="C:plasma membrane"/>
    <property type="evidence" value="ECO:0007669"/>
    <property type="project" value="TreeGrafter"/>
</dbReference>
<evidence type="ECO:0000313" key="2">
    <source>
        <dbReference type="EMBL" id="ANE43268.1"/>
    </source>
</evidence>
<dbReference type="KEGG" id="dpu:SU48_05235"/>
<dbReference type="Pfam" id="PF04657">
    <property type="entry name" value="DMT_YdcZ"/>
    <property type="match status" value="1"/>
</dbReference>
<accession>A0A172T8B3</accession>
<feature type="transmembrane region" description="Helical" evidence="1">
    <location>
        <begin position="36"/>
        <end position="56"/>
    </location>
</feature>
<name>A0A172T8B3_9DEIO</name>
<keyword evidence="1" id="KW-0472">Membrane</keyword>
<dbReference type="PATRIC" id="fig|1182568.3.peg.1086"/>
<keyword evidence="1" id="KW-0812">Transmembrane</keyword>
<sequence>MLIPLVGAVAAGLGLSLGLVLNVRLAAHSGQPVLASLINFLVGMTVTLILALLGVLGQASFPAGAEAWMWLGGAVGAGYVVLTLFTARLLGVAASTAGVTLGQILGARIIDAFGLLGQPVRPVSVTAILGAALLVAAVLILARERQTVQAQP</sequence>
<gene>
    <name evidence="2" type="ORF">SU48_05235</name>
</gene>
<dbReference type="AlphaFoldDB" id="A0A172T8B3"/>
<evidence type="ECO:0000313" key="3">
    <source>
        <dbReference type="Proteomes" id="UP000077363"/>
    </source>
</evidence>
<dbReference type="Proteomes" id="UP000077363">
    <property type="component" value="Chromosome"/>
</dbReference>
<dbReference type="EMBL" id="CP011387">
    <property type="protein sequence ID" value="ANE43268.1"/>
    <property type="molecule type" value="Genomic_DNA"/>
</dbReference>
<dbReference type="InterPro" id="IPR006750">
    <property type="entry name" value="YdcZ"/>
</dbReference>
<dbReference type="PANTHER" id="PTHR34821:SF2">
    <property type="entry name" value="INNER MEMBRANE PROTEIN YDCZ"/>
    <property type="match status" value="1"/>
</dbReference>
<organism evidence="2 3">
    <name type="scientific">Deinococcus puniceus</name>
    <dbReference type="NCBI Taxonomy" id="1182568"/>
    <lineage>
        <taxon>Bacteria</taxon>
        <taxon>Thermotogati</taxon>
        <taxon>Deinococcota</taxon>
        <taxon>Deinococci</taxon>
        <taxon>Deinococcales</taxon>
        <taxon>Deinococcaceae</taxon>
        <taxon>Deinococcus</taxon>
    </lineage>
</organism>
<keyword evidence="1" id="KW-1133">Transmembrane helix</keyword>
<feature type="transmembrane region" description="Helical" evidence="1">
    <location>
        <begin position="123"/>
        <end position="142"/>
    </location>
</feature>